<reference evidence="2 3" key="1">
    <citation type="submission" date="2024-01" db="EMBL/GenBank/DDBJ databases">
        <title>A draft genome for a cacao thread blight-causing isolate of Paramarasmius palmivorus.</title>
        <authorList>
            <person name="Baruah I.K."/>
            <person name="Bukari Y."/>
            <person name="Amoako-Attah I."/>
            <person name="Meinhardt L.W."/>
            <person name="Bailey B.A."/>
            <person name="Cohen S.P."/>
        </authorList>
    </citation>
    <scope>NUCLEOTIDE SEQUENCE [LARGE SCALE GENOMIC DNA]</scope>
    <source>
        <strain evidence="2 3">GH-12</strain>
    </source>
</reference>
<keyword evidence="3" id="KW-1185">Reference proteome</keyword>
<name>A0AAW0DM97_9AGAR</name>
<gene>
    <name evidence="2" type="ORF">VNI00_004164</name>
</gene>
<feature type="compositionally biased region" description="Polar residues" evidence="1">
    <location>
        <begin position="13"/>
        <end position="29"/>
    </location>
</feature>
<feature type="compositionally biased region" description="Basic and acidic residues" evidence="1">
    <location>
        <begin position="40"/>
        <end position="57"/>
    </location>
</feature>
<dbReference type="EMBL" id="JAYKXP010000011">
    <property type="protein sequence ID" value="KAK7052845.1"/>
    <property type="molecule type" value="Genomic_DNA"/>
</dbReference>
<dbReference type="AlphaFoldDB" id="A0AAW0DM97"/>
<dbReference type="Proteomes" id="UP001383192">
    <property type="component" value="Unassembled WGS sequence"/>
</dbReference>
<feature type="compositionally biased region" description="Low complexity" evidence="1">
    <location>
        <begin position="76"/>
        <end position="107"/>
    </location>
</feature>
<comment type="caution">
    <text evidence="2">The sequence shown here is derived from an EMBL/GenBank/DDBJ whole genome shotgun (WGS) entry which is preliminary data.</text>
</comment>
<sequence>MAGSIFGQIFSKYGSSRQAEGSRSNTSPVPKSKPAASKVKLCDSRKEAREAALRERGLLPPVSSTSTVNHPTTELNQNQPQEQPNQASHSEPTTTSLPPRPSSPALSDVSETETLFEEPRSAVNPTVHTRESIWRAVNEIEDYETRRVTTLAFLG</sequence>
<evidence type="ECO:0000313" key="2">
    <source>
        <dbReference type="EMBL" id="KAK7052845.1"/>
    </source>
</evidence>
<evidence type="ECO:0000313" key="3">
    <source>
        <dbReference type="Proteomes" id="UP001383192"/>
    </source>
</evidence>
<organism evidence="2 3">
    <name type="scientific">Paramarasmius palmivorus</name>
    <dbReference type="NCBI Taxonomy" id="297713"/>
    <lineage>
        <taxon>Eukaryota</taxon>
        <taxon>Fungi</taxon>
        <taxon>Dikarya</taxon>
        <taxon>Basidiomycota</taxon>
        <taxon>Agaricomycotina</taxon>
        <taxon>Agaricomycetes</taxon>
        <taxon>Agaricomycetidae</taxon>
        <taxon>Agaricales</taxon>
        <taxon>Marasmiineae</taxon>
        <taxon>Marasmiaceae</taxon>
        <taxon>Paramarasmius</taxon>
    </lineage>
</organism>
<feature type="region of interest" description="Disordered" evidence="1">
    <location>
        <begin position="1"/>
        <end position="125"/>
    </location>
</feature>
<protein>
    <submittedName>
        <fullName evidence="2">Uncharacterized protein</fullName>
    </submittedName>
</protein>
<evidence type="ECO:0000256" key="1">
    <source>
        <dbReference type="SAM" id="MobiDB-lite"/>
    </source>
</evidence>
<accession>A0AAW0DM97</accession>
<proteinExistence type="predicted"/>
<feature type="compositionally biased region" description="Polar residues" evidence="1">
    <location>
        <begin position="62"/>
        <end position="75"/>
    </location>
</feature>